<feature type="domain" description="Glycosyltransferase 2-like" evidence="10">
    <location>
        <begin position="8"/>
        <end position="168"/>
    </location>
</feature>
<organism evidence="11 12">
    <name type="scientific">Clostridium oryzae</name>
    <dbReference type="NCBI Taxonomy" id="1450648"/>
    <lineage>
        <taxon>Bacteria</taxon>
        <taxon>Bacillati</taxon>
        <taxon>Bacillota</taxon>
        <taxon>Clostridia</taxon>
        <taxon>Eubacteriales</taxon>
        <taxon>Clostridiaceae</taxon>
        <taxon>Clostridium</taxon>
    </lineage>
</organism>
<gene>
    <name evidence="11" type="ORF">CLORY_28180</name>
</gene>
<keyword evidence="7 9" id="KW-0472">Membrane</keyword>
<evidence type="ECO:0000313" key="12">
    <source>
        <dbReference type="Proteomes" id="UP000190080"/>
    </source>
</evidence>
<keyword evidence="6 9" id="KW-1133">Transmembrane helix</keyword>
<evidence type="ECO:0000313" key="11">
    <source>
        <dbReference type="EMBL" id="OPJ60509.1"/>
    </source>
</evidence>
<evidence type="ECO:0000256" key="7">
    <source>
        <dbReference type="ARBA" id="ARBA00023136"/>
    </source>
</evidence>
<dbReference type="Proteomes" id="UP000190080">
    <property type="component" value="Unassembled WGS sequence"/>
</dbReference>
<protein>
    <recommendedName>
        <fullName evidence="10">Glycosyltransferase 2-like domain-containing protein</fullName>
    </recommendedName>
</protein>
<keyword evidence="12" id="KW-1185">Reference proteome</keyword>
<dbReference type="CDD" id="cd04187">
    <property type="entry name" value="DPM1_like_bac"/>
    <property type="match status" value="1"/>
</dbReference>
<dbReference type="InterPro" id="IPR001173">
    <property type="entry name" value="Glyco_trans_2-like"/>
</dbReference>
<dbReference type="EMBL" id="MZGV01000031">
    <property type="protein sequence ID" value="OPJ60509.1"/>
    <property type="molecule type" value="Genomic_DNA"/>
</dbReference>
<comment type="caution">
    <text evidence="11">The sequence shown here is derived from an EMBL/GenBank/DDBJ whole genome shotgun (WGS) entry which is preliminary data.</text>
</comment>
<dbReference type="RefSeq" id="WP_079425537.1">
    <property type="nucleotide sequence ID" value="NZ_MZGV01000031.1"/>
</dbReference>
<dbReference type="Gene3D" id="3.90.550.10">
    <property type="entry name" value="Spore Coat Polysaccharide Biosynthesis Protein SpsA, Chain A"/>
    <property type="match status" value="1"/>
</dbReference>
<evidence type="ECO:0000256" key="6">
    <source>
        <dbReference type="ARBA" id="ARBA00022989"/>
    </source>
</evidence>
<dbReference type="STRING" id="1450648.CLORY_28180"/>
<dbReference type="InterPro" id="IPR050256">
    <property type="entry name" value="Glycosyltransferase_2"/>
</dbReference>
<dbReference type="PANTHER" id="PTHR48090:SF1">
    <property type="entry name" value="PROPHAGE BACTOPRENOL GLUCOSYL TRANSFERASE HOMOLOG"/>
    <property type="match status" value="1"/>
</dbReference>
<evidence type="ECO:0000256" key="2">
    <source>
        <dbReference type="ARBA" id="ARBA00022475"/>
    </source>
</evidence>
<keyword evidence="4" id="KW-0808">Transferase</keyword>
<reference evidence="11 12" key="1">
    <citation type="submission" date="2017-03" db="EMBL/GenBank/DDBJ databases">
        <title>Genome sequence of Clostridium oryzae DSM 28571.</title>
        <authorList>
            <person name="Poehlein A."/>
            <person name="Daniel R."/>
        </authorList>
    </citation>
    <scope>NUCLEOTIDE SEQUENCE [LARGE SCALE GENOMIC DNA]</scope>
    <source>
        <strain evidence="11 12">DSM 28571</strain>
    </source>
</reference>
<keyword evidence="2" id="KW-1003">Cell membrane</keyword>
<dbReference type="SUPFAM" id="SSF53448">
    <property type="entry name" value="Nucleotide-diphospho-sugar transferases"/>
    <property type="match status" value="1"/>
</dbReference>
<evidence type="ECO:0000256" key="9">
    <source>
        <dbReference type="SAM" id="Phobius"/>
    </source>
</evidence>
<name>A0A1V4IKW4_9CLOT</name>
<evidence type="ECO:0000256" key="3">
    <source>
        <dbReference type="ARBA" id="ARBA00022676"/>
    </source>
</evidence>
<evidence type="ECO:0000256" key="5">
    <source>
        <dbReference type="ARBA" id="ARBA00022692"/>
    </source>
</evidence>
<feature type="transmembrane region" description="Helical" evidence="9">
    <location>
        <begin position="265"/>
        <end position="291"/>
    </location>
</feature>
<dbReference type="FunFam" id="3.90.550.10:FF:000079">
    <property type="entry name" value="Probable glycosyl transferase"/>
    <property type="match status" value="1"/>
</dbReference>
<dbReference type="Pfam" id="PF00535">
    <property type="entry name" value="Glycos_transf_2"/>
    <property type="match status" value="1"/>
</dbReference>
<evidence type="ECO:0000259" key="10">
    <source>
        <dbReference type="Pfam" id="PF00535"/>
    </source>
</evidence>
<comment type="similarity">
    <text evidence="8">Belongs to the glycosyltransferase 2 family. GtrB subfamily.</text>
</comment>
<dbReference type="AlphaFoldDB" id="A0A1V4IKW4"/>
<proteinExistence type="inferred from homology"/>
<feature type="transmembrane region" description="Helical" evidence="9">
    <location>
        <begin position="232"/>
        <end position="253"/>
    </location>
</feature>
<evidence type="ECO:0000256" key="8">
    <source>
        <dbReference type="ARBA" id="ARBA00038152"/>
    </source>
</evidence>
<comment type="subcellular location">
    <subcellularLocation>
        <location evidence="1">Cell membrane</location>
        <topology evidence="1">Multi-pass membrane protein</topology>
    </subcellularLocation>
</comment>
<dbReference type="InterPro" id="IPR029044">
    <property type="entry name" value="Nucleotide-diphossugar_trans"/>
</dbReference>
<sequence length="316" mass="36379">MNEVRSISVVVPMYNEEKVVEECYKRLTKVLISLKIEYEIIFVNDGSRDNTEIILRSIAATDTRARVINFSRNFGHQTAVTAGICNAEGDVVVLIDADLQDPPELIEEMVKIKQQGYDVVYGKRKHREGETLFKLITAKYFYRFINYMSDVDIPKDTGDFRLMDRKVVDIFKTMPERNRFIRGMVSWIGFKQTAIEYEREKRFAGKTKYSLSKMINFAYDGIISFSNKPLKFVSLMGLATVFISIVLLIYSIVIKLTTSHATAGWASIMVTITFLGGMQLFAMGIIGEYIARIYDESKNRPMYVIKEKLNFKDEDE</sequence>
<dbReference type="GO" id="GO:0005886">
    <property type="term" value="C:plasma membrane"/>
    <property type="evidence" value="ECO:0007669"/>
    <property type="project" value="UniProtKB-SubCell"/>
</dbReference>
<accession>A0A1V4IKW4</accession>
<dbReference type="OrthoDB" id="9807778at2"/>
<dbReference type="GO" id="GO:0016757">
    <property type="term" value="F:glycosyltransferase activity"/>
    <property type="evidence" value="ECO:0007669"/>
    <property type="project" value="UniProtKB-KW"/>
</dbReference>
<dbReference type="PANTHER" id="PTHR48090">
    <property type="entry name" value="UNDECAPRENYL-PHOSPHATE 4-DEOXY-4-FORMAMIDO-L-ARABINOSE TRANSFERASE-RELATED"/>
    <property type="match status" value="1"/>
</dbReference>
<evidence type="ECO:0000256" key="1">
    <source>
        <dbReference type="ARBA" id="ARBA00004651"/>
    </source>
</evidence>
<keyword evidence="5 9" id="KW-0812">Transmembrane</keyword>
<keyword evidence="3" id="KW-0328">Glycosyltransferase</keyword>
<evidence type="ECO:0000256" key="4">
    <source>
        <dbReference type="ARBA" id="ARBA00022679"/>
    </source>
</evidence>